<proteinExistence type="inferred from homology"/>
<evidence type="ECO:0000256" key="1">
    <source>
        <dbReference type="ARBA" id="ARBA00004123"/>
    </source>
</evidence>
<dbReference type="AlphaFoldDB" id="A0A7L0TXP7"/>
<organism evidence="9 10">
    <name type="scientific">Chordeiles acutipennis</name>
    <name type="common">Lesser nighthawk</name>
    <name type="synonym">Caprimulgus acutipennis</name>
    <dbReference type="NCBI Taxonomy" id="118183"/>
    <lineage>
        <taxon>Eukaryota</taxon>
        <taxon>Metazoa</taxon>
        <taxon>Chordata</taxon>
        <taxon>Craniata</taxon>
        <taxon>Vertebrata</taxon>
        <taxon>Euteleostomi</taxon>
        <taxon>Archelosauria</taxon>
        <taxon>Archosauria</taxon>
        <taxon>Dinosauria</taxon>
        <taxon>Saurischia</taxon>
        <taxon>Theropoda</taxon>
        <taxon>Coelurosauria</taxon>
        <taxon>Aves</taxon>
        <taxon>Neognathae</taxon>
        <taxon>Neoaves</taxon>
        <taxon>Strisores</taxon>
        <taxon>Caprimulgiformes</taxon>
        <taxon>Caprimulgidae</taxon>
        <taxon>Chordeilinae</taxon>
        <taxon>Chordeiles</taxon>
    </lineage>
</organism>
<evidence type="ECO:0000256" key="4">
    <source>
        <dbReference type="ARBA" id="ARBA00022763"/>
    </source>
</evidence>
<evidence type="ECO:0000256" key="7">
    <source>
        <dbReference type="ARBA" id="ARBA00023242"/>
    </source>
</evidence>
<evidence type="ECO:0000256" key="8">
    <source>
        <dbReference type="ARBA" id="ARBA00047146"/>
    </source>
</evidence>
<comment type="caution">
    <text evidence="9">The sequence shown here is derived from an EMBL/GenBank/DDBJ whole genome shotgun (WGS) entry which is preliminary data.</text>
</comment>
<feature type="non-terminal residue" evidence="9">
    <location>
        <position position="100"/>
    </location>
</feature>
<evidence type="ECO:0000256" key="3">
    <source>
        <dbReference type="ARBA" id="ARBA00016388"/>
    </source>
</evidence>
<feature type="non-terminal residue" evidence="9">
    <location>
        <position position="1"/>
    </location>
</feature>
<dbReference type="Proteomes" id="UP000568556">
    <property type="component" value="Unassembled WGS sequence"/>
</dbReference>
<dbReference type="GO" id="GO:0071821">
    <property type="term" value="C:FANCM-MHF complex"/>
    <property type="evidence" value="ECO:0007669"/>
    <property type="project" value="TreeGrafter"/>
</dbReference>
<keyword evidence="10" id="KW-1185">Reference proteome</keyword>
<dbReference type="InterPro" id="IPR018552">
    <property type="entry name" value="CENP-X"/>
</dbReference>
<dbReference type="PANTHER" id="PTHR28680:SF1">
    <property type="entry name" value="CENTROMERE PROTEIN X"/>
    <property type="match status" value="1"/>
</dbReference>
<keyword evidence="5" id="KW-0238">DNA-binding</keyword>
<dbReference type="GO" id="GO:0051382">
    <property type="term" value="P:kinetochore assembly"/>
    <property type="evidence" value="ECO:0007669"/>
    <property type="project" value="InterPro"/>
</dbReference>
<dbReference type="GO" id="GO:0003677">
    <property type="term" value="F:DNA binding"/>
    <property type="evidence" value="ECO:0007669"/>
    <property type="project" value="UniProtKB-KW"/>
</dbReference>
<sequence length="100" mass="10846">SSTLFSAQETVDRLLRLHFRDGRTRVNGDAQLLMAEMLKVFVRGKRAAPAPTPPAPLTPLPSACPAEAAARAARQAQAEDLEKVDIEHVEKVLPQLVCSC</sequence>
<dbReference type="GO" id="GO:0043240">
    <property type="term" value="C:Fanconi anaemia nuclear complex"/>
    <property type="evidence" value="ECO:0007669"/>
    <property type="project" value="TreeGrafter"/>
</dbReference>
<evidence type="ECO:0000256" key="5">
    <source>
        <dbReference type="ARBA" id="ARBA00023125"/>
    </source>
</evidence>
<evidence type="ECO:0000256" key="2">
    <source>
        <dbReference type="ARBA" id="ARBA00009359"/>
    </source>
</evidence>
<reference evidence="9 10" key="1">
    <citation type="submission" date="2019-09" db="EMBL/GenBank/DDBJ databases">
        <title>Bird 10,000 Genomes (B10K) Project - Family phase.</title>
        <authorList>
            <person name="Zhang G."/>
        </authorList>
    </citation>
    <scope>NUCLEOTIDE SEQUENCE [LARGE SCALE GENOMIC DNA]</scope>
    <source>
        <strain evidence="9">B10K-DU-008-62</strain>
        <tissue evidence="9">Mixed tissue sample</tissue>
    </source>
</reference>
<dbReference type="OrthoDB" id="2500381at2759"/>
<comment type="subcellular location">
    <subcellularLocation>
        <location evidence="1">Nucleus</location>
    </subcellularLocation>
</comment>
<dbReference type="PANTHER" id="PTHR28680">
    <property type="entry name" value="CENTROMERE PROTEIN X"/>
    <property type="match status" value="1"/>
</dbReference>
<dbReference type="GO" id="GO:0000712">
    <property type="term" value="P:resolution of meiotic recombination intermediates"/>
    <property type="evidence" value="ECO:0007669"/>
    <property type="project" value="TreeGrafter"/>
</dbReference>
<dbReference type="CDD" id="cd22921">
    <property type="entry name" value="HFD_CENP-X"/>
    <property type="match status" value="1"/>
</dbReference>
<dbReference type="Gene3D" id="6.10.130.30">
    <property type="match status" value="1"/>
</dbReference>
<evidence type="ECO:0000256" key="6">
    <source>
        <dbReference type="ARBA" id="ARBA00023204"/>
    </source>
</evidence>
<gene>
    <name evidence="9" type="primary">Cenpx</name>
    <name evidence="9" type="ORF">CHOACU_R15058</name>
</gene>
<dbReference type="GO" id="GO:0006281">
    <property type="term" value="P:DNA repair"/>
    <property type="evidence" value="ECO:0007669"/>
    <property type="project" value="UniProtKB-KW"/>
</dbReference>
<evidence type="ECO:0000313" key="10">
    <source>
        <dbReference type="Proteomes" id="UP000568556"/>
    </source>
</evidence>
<keyword evidence="6" id="KW-0234">DNA repair</keyword>
<dbReference type="Pfam" id="PF09415">
    <property type="entry name" value="CENP-X"/>
    <property type="match status" value="2"/>
</dbReference>
<dbReference type="EMBL" id="VXAQ01000211">
    <property type="protein sequence ID" value="NXL59516.1"/>
    <property type="molecule type" value="Genomic_DNA"/>
</dbReference>
<accession>A0A7L0TXP7</accession>
<name>A0A7L0TXP7_CHOAC</name>
<comment type="similarity">
    <text evidence="2">Belongs to the CENP-X/MHF2 family.</text>
</comment>
<comment type="subunit">
    <text evidence="8">Heterodimer with CENPX, sometimes called MHF; this interaction stabilizes both partners. MHF heterodimers can assemble to form tetrameric structures. MHF also coassemble with CENPT-CENPW heterodimers at centromeres to form the tetrameric CENP-T-W-S-X complex. Forms a discrete complex with FANCM and CENPX, called FANCM-MHF; this interaction, probably mediated by direct binding between CENPS and FANCM, leads to synergistic activation of double-stranded DNA binding and strongly stimulates FANCM-mediated DNA remodeling. Recruited by FANCM to the Fanconi anemia (FA) core complex, which consists of CENPS, CENPX, FANCA, FANCB, FANCC, FANCE, FANCF, FANCG, FANCL, FANCM, FAAP24 and FAAP100. The FA core complex associates with Bloom syndrome (BLM) complex, which consists of at least BLM, DNA topoisomerase 3-alpha (TOP3A), RMI1/BLAP75, RPA1/RPA70 and RPA2/RPA32. The super complex between FA and BLM is called BRAFT.</text>
</comment>
<keyword evidence="4" id="KW-0227">DNA damage</keyword>
<evidence type="ECO:0000313" key="9">
    <source>
        <dbReference type="EMBL" id="NXL59516.1"/>
    </source>
</evidence>
<dbReference type="Gene3D" id="1.20.5.4980">
    <property type="match status" value="1"/>
</dbReference>
<keyword evidence="7" id="KW-0539">Nucleus</keyword>
<dbReference type="GO" id="GO:0031297">
    <property type="term" value="P:replication fork processing"/>
    <property type="evidence" value="ECO:0007669"/>
    <property type="project" value="TreeGrafter"/>
</dbReference>
<protein>
    <recommendedName>
        <fullName evidence="3">Centromere protein X</fullName>
    </recommendedName>
</protein>